<dbReference type="RefSeq" id="WP_081140148.1">
    <property type="nucleotide sequence ID" value="NZ_MWUE01000022.1"/>
</dbReference>
<evidence type="ECO:0000256" key="3">
    <source>
        <dbReference type="ARBA" id="ARBA00023125"/>
    </source>
</evidence>
<dbReference type="GO" id="GO:0060567">
    <property type="term" value="P:negative regulation of termination of DNA-templated transcription"/>
    <property type="evidence" value="ECO:0007669"/>
    <property type="project" value="InterPro"/>
</dbReference>
<keyword evidence="2" id="KW-0805">Transcription regulation</keyword>
<name>A0A1V9DEQ8_9GAMM</name>
<evidence type="ECO:0000256" key="4">
    <source>
        <dbReference type="ARBA" id="ARBA00023163"/>
    </source>
</evidence>
<accession>A0A1V9DEQ8</accession>
<evidence type="ECO:0000256" key="2">
    <source>
        <dbReference type="ARBA" id="ARBA00023015"/>
    </source>
</evidence>
<evidence type="ECO:0000313" key="5">
    <source>
        <dbReference type="EMBL" id="OQP32370.1"/>
    </source>
</evidence>
<keyword evidence="3" id="KW-0238">DNA-binding</keyword>
<evidence type="ECO:0000313" key="6">
    <source>
        <dbReference type="Proteomes" id="UP000192769"/>
    </source>
</evidence>
<gene>
    <name evidence="5" type="ORF">B2J69_13940</name>
</gene>
<keyword evidence="6" id="KW-1185">Reference proteome</keyword>
<comment type="caution">
    <text evidence="5">The sequence shown here is derived from an EMBL/GenBank/DDBJ whole genome shotgun (WGS) entry which is preliminary data.</text>
</comment>
<organism evidence="5 6">
    <name type="scientific">Pantoea latae</name>
    <dbReference type="NCBI Taxonomy" id="1964541"/>
    <lineage>
        <taxon>Bacteria</taxon>
        <taxon>Pseudomonadati</taxon>
        <taxon>Pseudomonadota</taxon>
        <taxon>Gammaproteobacteria</taxon>
        <taxon>Enterobacterales</taxon>
        <taxon>Erwiniaceae</taxon>
        <taxon>Pantoea</taxon>
    </lineage>
</organism>
<keyword evidence="4" id="KW-0804">Transcription</keyword>
<dbReference type="GO" id="GO:0003677">
    <property type="term" value="F:DNA binding"/>
    <property type="evidence" value="ECO:0007669"/>
    <property type="project" value="UniProtKB-KW"/>
</dbReference>
<dbReference type="Pfam" id="PF06530">
    <property type="entry name" value="Phage_antitermQ"/>
    <property type="match status" value="1"/>
</dbReference>
<sequence>MRDIQQVLERWGAWVANNPEKISWYSVAAGFTGLFPNRVTTRPQCCDEDGLIVSRCVAKLYSKNADLHELLVDYYILGHTFMSLARKHHCSDGHIGKKLQKAEGVVEGMLVMLDTSLEMDRFVQRIPRPYSCETNLRT</sequence>
<dbReference type="AlphaFoldDB" id="A0A1V9DEQ8"/>
<reference evidence="5 6" key="1">
    <citation type="submission" date="2017-02" db="EMBL/GenBank/DDBJ databases">
        <title>Whole genome shotgun sequence of Pantoea agglomerans strain AS1 isolated from a cycad, Zamia floridana in Central Florida, USA.</title>
        <authorList>
            <person name="Lata P."/>
            <person name="Govindarajan S."/>
            <person name="Qi F."/>
            <person name="Li J.-L."/>
            <person name="Maurya S.K."/>
            <person name="Sahoo M.K."/>
        </authorList>
    </citation>
    <scope>NUCLEOTIDE SEQUENCE [LARGE SCALE GENOMIC DNA]</scope>
    <source>
        <strain evidence="5 6">AS1</strain>
    </source>
</reference>
<dbReference type="Proteomes" id="UP000192769">
    <property type="component" value="Unassembled WGS sequence"/>
</dbReference>
<proteinExistence type="inferred from homology"/>
<comment type="similarity">
    <text evidence="1">Belongs to the phage antitermination Q type 1 family.</text>
</comment>
<evidence type="ECO:0000256" key="1">
    <source>
        <dbReference type="ARBA" id="ARBA00010234"/>
    </source>
</evidence>
<dbReference type="InterPro" id="IPR010534">
    <property type="entry name" value="Phage_933W_GpQ"/>
</dbReference>
<dbReference type="EMBL" id="MWUE01000022">
    <property type="protein sequence ID" value="OQP32370.1"/>
    <property type="molecule type" value="Genomic_DNA"/>
</dbReference>
<dbReference type="OrthoDB" id="6432617at2"/>
<protein>
    <submittedName>
        <fullName evidence="5">Antitermination protein</fullName>
    </submittedName>
</protein>